<protein>
    <submittedName>
        <fullName evidence="1">Uncharacterized protein</fullName>
    </submittedName>
</protein>
<dbReference type="Proteomes" id="UP000248731">
    <property type="component" value="Chromosome 1"/>
</dbReference>
<evidence type="ECO:0000313" key="1">
    <source>
        <dbReference type="EMBL" id="SQI23432.1"/>
    </source>
</evidence>
<dbReference type="AlphaFoldDB" id="A0A2X4TNT8"/>
<reference evidence="1 2" key="1">
    <citation type="submission" date="2018-06" db="EMBL/GenBank/DDBJ databases">
        <authorList>
            <consortium name="Pathogen Informatics"/>
            <person name="Doyle S."/>
        </authorList>
    </citation>
    <scope>NUCLEOTIDE SEQUENCE [LARGE SCALE GENOMIC DNA]</scope>
    <source>
        <strain evidence="1 2">NCTC7307</strain>
    </source>
</reference>
<sequence length="79" mass="8960">MRFYDIQIFNAPDAKGNPGTLYRQYSSLKNGVFNPGCLMVEFDLLRFGESTPKGQSCITVWGISPQEMQQARQDMFGMT</sequence>
<dbReference type="EMBL" id="LS483466">
    <property type="protein sequence ID" value="SQI23432.1"/>
    <property type="molecule type" value="Genomic_DNA"/>
</dbReference>
<keyword evidence="2" id="KW-1185">Reference proteome</keyword>
<accession>A0A2X4TNT8</accession>
<gene>
    <name evidence="1" type="ORF">NCTC7307_02407</name>
</gene>
<evidence type="ECO:0000313" key="2">
    <source>
        <dbReference type="Proteomes" id="UP000248731"/>
    </source>
</evidence>
<proteinExistence type="predicted"/>
<name>A0A2X4TNT8_SALER</name>
<organism evidence="1 2">
    <name type="scientific">Salmonella enterica subsp. arizonae</name>
    <dbReference type="NCBI Taxonomy" id="59203"/>
    <lineage>
        <taxon>Bacteria</taxon>
        <taxon>Pseudomonadati</taxon>
        <taxon>Pseudomonadota</taxon>
        <taxon>Gammaproteobacteria</taxon>
        <taxon>Enterobacterales</taxon>
        <taxon>Enterobacteriaceae</taxon>
        <taxon>Salmonella</taxon>
    </lineage>
</organism>